<name>A0ABW3B2L9_9FLAO</name>
<dbReference type="RefSeq" id="WP_379933878.1">
    <property type="nucleotide sequence ID" value="NZ_JBHTHY010000006.1"/>
</dbReference>
<proteinExistence type="predicted"/>
<dbReference type="Pfam" id="PF13692">
    <property type="entry name" value="Glyco_trans_1_4"/>
    <property type="match status" value="1"/>
</dbReference>
<evidence type="ECO:0000313" key="2">
    <source>
        <dbReference type="Proteomes" id="UP001597012"/>
    </source>
</evidence>
<organism evidence="1 2">
    <name type="scientific">Maribacter chungangensis</name>
    <dbReference type="NCBI Taxonomy" id="1069117"/>
    <lineage>
        <taxon>Bacteria</taxon>
        <taxon>Pseudomonadati</taxon>
        <taxon>Bacteroidota</taxon>
        <taxon>Flavobacteriia</taxon>
        <taxon>Flavobacteriales</taxon>
        <taxon>Flavobacteriaceae</taxon>
        <taxon>Maribacter</taxon>
    </lineage>
</organism>
<accession>A0ABW3B2L9</accession>
<comment type="caution">
    <text evidence="1">The sequence shown here is derived from an EMBL/GenBank/DDBJ whole genome shotgun (WGS) entry which is preliminary data.</text>
</comment>
<dbReference type="Gene3D" id="3.40.50.2000">
    <property type="entry name" value="Glycogen Phosphorylase B"/>
    <property type="match status" value="1"/>
</dbReference>
<keyword evidence="2" id="KW-1185">Reference proteome</keyword>
<dbReference type="SUPFAM" id="SSF53756">
    <property type="entry name" value="UDP-Glycosyltransferase/glycogen phosphorylase"/>
    <property type="match status" value="1"/>
</dbReference>
<evidence type="ECO:0000313" key="1">
    <source>
        <dbReference type="EMBL" id="MFD0797523.1"/>
    </source>
</evidence>
<dbReference type="Proteomes" id="UP001597012">
    <property type="component" value="Unassembled WGS sequence"/>
</dbReference>
<sequence>MNCDSFNDFILEVQPNIVLFDRFLTEEQFGWRIAEHAPNALRILDTEDLHSLRHLREQCHKKQIPFATDIWIRDTKTKREIASIYRCDLSLIISDFEMELLIKTLRIDENLLLHLPFMVDASDIPKQTKLFEERKDFIFIGGGKHLPNLAAIKRLKKAIWPKLRKQLPNVNLTVYGAYLPEEILDLNQDLNGFKVFGRAKDVSEVMQDARVCLAPLSFGAGIKGKLLHAMQFGTPSITTTIGAEGMHGDLEWNGAITDKESDFVKAAIELYQNRIQWLEAQNNGYKILRNRYQKNILVKKFSSKINSIRKNLTAHRNENFIGSMLLHQTMASTKYMSKWIQEKNKNK</sequence>
<protein>
    <submittedName>
        <fullName evidence="1">Glycosyltransferase</fullName>
    </submittedName>
</protein>
<gene>
    <name evidence="1" type="ORF">ACFQZJ_08630</name>
</gene>
<dbReference type="EMBL" id="JBHTHY010000006">
    <property type="protein sequence ID" value="MFD0797523.1"/>
    <property type="molecule type" value="Genomic_DNA"/>
</dbReference>
<reference evidence="2" key="1">
    <citation type="journal article" date="2019" name="Int. J. Syst. Evol. Microbiol.">
        <title>The Global Catalogue of Microorganisms (GCM) 10K type strain sequencing project: providing services to taxonomists for standard genome sequencing and annotation.</title>
        <authorList>
            <consortium name="The Broad Institute Genomics Platform"/>
            <consortium name="The Broad Institute Genome Sequencing Center for Infectious Disease"/>
            <person name="Wu L."/>
            <person name="Ma J."/>
        </authorList>
    </citation>
    <scope>NUCLEOTIDE SEQUENCE [LARGE SCALE GENOMIC DNA]</scope>
    <source>
        <strain evidence="2">CCUG 61948</strain>
    </source>
</reference>